<dbReference type="AlphaFoldDB" id="A0A165AQ82"/>
<dbReference type="EMBL" id="KV427884">
    <property type="protein sequence ID" value="KZS99441.1"/>
    <property type="molecule type" value="Genomic_DNA"/>
</dbReference>
<proteinExistence type="predicted"/>
<evidence type="ECO:0000313" key="2">
    <source>
        <dbReference type="Proteomes" id="UP000076871"/>
    </source>
</evidence>
<name>A0A165AQ82_9APHY</name>
<evidence type="ECO:0000313" key="1">
    <source>
        <dbReference type="EMBL" id="KZS99441.1"/>
    </source>
</evidence>
<organism evidence="1 2">
    <name type="scientific">Laetiporus sulphureus 93-53</name>
    <dbReference type="NCBI Taxonomy" id="1314785"/>
    <lineage>
        <taxon>Eukaryota</taxon>
        <taxon>Fungi</taxon>
        <taxon>Dikarya</taxon>
        <taxon>Basidiomycota</taxon>
        <taxon>Agaricomycotina</taxon>
        <taxon>Agaricomycetes</taxon>
        <taxon>Polyporales</taxon>
        <taxon>Laetiporus</taxon>
    </lineage>
</organism>
<keyword evidence="2" id="KW-1185">Reference proteome</keyword>
<dbReference type="InParanoid" id="A0A165AQ82"/>
<feature type="non-terminal residue" evidence="1">
    <location>
        <position position="1"/>
    </location>
</feature>
<protein>
    <submittedName>
        <fullName evidence="1">Uncharacterized protein</fullName>
    </submittedName>
</protein>
<reference evidence="1 2" key="1">
    <citation type="journal article" date="2016" name="Mol. Biol. Evol.">
        <title>Comparative Genomics of Early-Diverging Mushroom-Forming Fungi Provides Insights into the Origins of Lignocellulose Decay Capabilities.</title>
        <authorList>
            <person name="Nagy L.G."/>
            <person name="Riley R."/>
            <person name="Tritt A."/>
            <person name="Adam C."/>
            <person name="Daum C."/>
            <person name="Floudas D."/>
            <person name="Sun H."/>
            <person name="Yadav J.S."/>
            <person name="Pangilinan J."/>
            <person name="Larsson K.H."/>
            <person name="Matsuura K."/>
            <person name="Barry K."/>
            <person name="Labutti K."/>
            <person name="Kuo R."/>
            <person name="Ohm R.A."/>
            <person name="Bhattacharya S.S."/>
            <person name="Shirouzu T."/>
            <person name="Yoshinaga Y."/>
            <person name="Martin F.M."/>
            <person name="Grigoriev I.V."/>
            <person name="Hibbett D.S."/>
        </authorList>
    </citation>
    <scope>NUCLEOTIDE SEQUENCE [LARGE SCALE GENOMIC DNA]</scope>
    <source>
        <strain evidence="1 2">93-53</strain>
    </source>
</reference>
<accession>A0A165AQ82</accession>
<dbReference type="Proteomes" id="UP000076871">
    <property type="component" value="Unassembled WGS sequence"/>
</dbReference>
<sequence>KQLRRLLRLLSSGSVESKDQFIIRDGHRGKDQGSGVEMSVVHKVETSDWTMRDYRAVWSLPYEGSHRQSRWQRCALESGESEPFLKNQEHELITRDHVAMC</sequence>
<gene>
    <name evidence="1" type="ORF">LAESUDRAFT_718667</name>
</gene>
<dbReference type="RefSeq" id="XP_040757182.1">
    <property type="nucleotide sequence ID" value="XM_040907476.1"/>
</dbReference>
<dbReference type="GeneID" id="63824505"/>